<keyword evidence="3" id="KW-0378">Hydrolase</keyword>
<gene>
    <name evidence="3" type="ORF">MNBD_GAMMA02-380</name>
</gene>
<dbReference type="CDD" id="cd06234">
    <property type="entry name" value="M14_PaCCP-like"/>
    <property type="match status" value="1"/>
</dbReference>
<dbReference type="InterPro" id="IPR040626">
    <property type="entry name" value="Pepdidase_M14_N"/>
</dbReference>
<dbReference type="EMBL" id="UOFA01000396">
    <property type="protein sequence ID" value="VAW48242.1"/>
    <property type="molecule type" value="Genomic_DNA"/>
</dbReference>
<organism evidence="3">
    <name type="scientific">hydrothermal vent metagenome</name>
    <dbReference type="NCBI Taxonomy" id="652676"/>
    <lineage>
        <taxon>unclassified sequences</taxon>
        <taxon>metagenomes</taxon>
        <taxon>ecological metagenomes</taxon>
    </lineage>
</organism>
<dbReference type="InterPro" id="IPR050821">
    <property type="entry name" value="Cytosolic_carboxypeptidase"/>
</dbReference>
<dbReference type="SMART" id="SM00631">
    <property type="entry name" value="Zn_pept"/>
    <property type="match status" value="1"/>
</dbReference>
<evidence type="ECO:0000313" key="3">
    <source>
        <dbReference type="EMBL" id="VAW48242.1"/>
    </source>
</evidence>
<feature type="domain" description="Peptidase M14" evidence="2">
    <location>
        <begin position="104"/>
        <end position="377"/>
    </location>
</feature>
<evidence type="ECO:0000256" key="1">
    <source>
        <dbReference type="ARBA" id="ARBA00001947"/>
    </source>
</evidence>
<accession>A0A3B0WAJ4</accession>
<dbReference type="PANTHER" id="PTHR12756:SF11">
    <property type="entry name" value="CYTOSOLIC CARBOXYPEPTIDASE 1"/>
    <property type="match status" value="1"/>
</dbReference>
<dbReference type="GO" id="GO:0008270">
    <property type="term" value="F:zinc ion binding"/>
    <property type="evidence" value="ECO:0007669"/>
    <property type="project" value="InterPro"/>
</dbReference>
<dbReference type="SUPFAM" id="SSF53187">
    <property type="entry name" value="Zn-dependent exopeptidases"/>
    <property type="match status" value="1"/>
</dbReference>
<dbReference type="PROSITE" id="PS52035">
    <property type="entry name" value="PEPTIDASE_M14"/>
    <property type="match status" value="1"/>
</dbReference>
<proteinExistence type="predicted"/>
<dbReference type="PANTHER" id="PTHR12756">
    <property type="entry name" value="CYTOSOLIC CARBOXYPEPTIDASE"/>
    <property type="match status" value="1"/>
</dbReference>
<dbReference type="InterPro" id="IPR000834">
    <property type="entry name" value="Peptidase_M14"/>
</dbReference>
<dbReference type="GO" id="GO:0004181">
    <property type="term" value="F:metallocarboxypeptidase activity"/>
    <property type="evidence" value="ECO:0007669"/>
    <property type="project" value="InterPro"/>
</dbReference>
<name>A0A3B0WAJ4_9ZZZZ</name>
<dbReference type="Pfam" id="PF00246">
    <property type="entry name" value="Peptidase_M14"/>
    <property type="match status" value="1"/>
</dbReference>
<dbReference type="Pfam" id="PF18027">
    <property type="entry name" value="Pepdidase_M14_N"/>
    <property type="match status" value="1"/>
</dbReference>
<protein>
    <submittedName>
        <fullName evidence="3">Zinc carboxypeptidase domain protein</fullName>
    </submittedName>
</protein>
<comment type="cofactor">
    <cofactor evidence="1">
        <name>Zn(2+)</name>
        <dbReference type="ChEBI" id="CHEBI:29105"/>
    </cofactor>
</comment>
<dbReference type="Gene3D" id="2.60.40.3120">
    <property type="match status" value="1"/>
</dbReference>
<dbReference type="GO" id="GO:0006508">
    <property type="term" value="P:proteolysis"/>
    <property type="evidence" value="ECO:0007669"/>
    <property type="project" value="InterPro"/>
</dbReference>
<dbReference type="AlphaFoldDB" id="A0A3B0WAJ4"/>
<reference evidence="3" key="1">
    <citation type="submission" date="2018-06" db="EMBL/GenBank/DDBJ databases">
        <authorList>
            <person name="Zhirakovskaya E."/>
        </authorList>
    </citation>
    <scope>NUCLEOTIDE SEQUENCE</scope>
</reference>
<evidence type="ECO:0000259" key="2">
    <source>
        <dbReference type="PROSITE" id="PS52035"/>
    </source>
</evidence>
<sequence length="381" mass="43892">MKISSQFDGGRIEVVKADDVSNIQVKIDHDSHSEFRQWFYFRLHGIKNQDCVLKFINASETSYVEGWNDYDVCASTDRQEWFRIPTEFDGKQLTVEFNIDTDDIYFAYFAPYSFERHLNLLAFSQQSDLCSLQNLGKTLDGRDFDMLVIEDEEVDLAEKLNIWMIARQHPGETMAEWFVEGFLESLLDQDNPSSRHLLQHCRFFVTPNMNPDGAYRGNLRTNASGANLNREWLEPTMKASPEVYLVREQMHKQGLDMFLDIHGDEAIPHNFVAGCEGNPNYDARLKNLEDTFKAAWAAASPDFQDVHKYDDDEPGKGDLRIATNYVGETFNTLAYTVEMPFKDNHDLPDEDYGWSPERCKKFGEDVIIAINNTVGLLKKAQ</sequence>
<keyword evidence="3" id="KW-0645">Protease</keyword>
<keyword evidence="3" id="KW-0121">Carboxypeptidase</keyword>
<dbReference type="Gene3D" id="3.40.630.10">
    <property type="entry name" value="Zn peptidases"/>
    <property type="match status" value="1"/>
</dbReference>